<dbReference type="AlphaFoldDB" id="A0A086Y5Z7"/>
<evidence type="ECO:0000256" key="1">
    <source>
        <dbReference type="SAM" id="SignalP"/>
    </source>
</evidence>
<dbReference type="PROSITE" id="PS51257">
    <property type="entry name" value="PROKAR_LIPOPROTEIN"/>
    <property type="match status" value="1"/>
</dbReference>
<gene>
    <name evidence="2" type="ORF">CG50_08665</name>
</gene>
<feature type="chain" id="PRO_5001817346" evidence="1">
    <location>
        <begin position="18"/>
        <end position="103"/>
    </location>
</feature>
<organism evidence="2 3">
    <name type="scientific">Paenirhodobacter enshiensis</name>
    <dbReference type="NCBI Taxonomy" id="1105367"/>
    <lineage>
        <taxon>Bacteria</taxon>
        <taxon>Pseudomonadati</taxon>
        <taxon>Pseudomonadota</taxon>
        <taxon>Alphaproteobacteria</taxon>
        <taxon>Rhodobacterales</taxon>
        <taxon>Rhodobacter group</taxon>
        <taxon>Paenirhodobacter</taxon>
    </lineage>
</organism>
<proteinExistence type="predicted"/>
<feature type="signal peptide" evidence="1">
    <location>
        <begin position="1"/>
        <end position="17"/>
    </location>
</feature>
<dbReference type="OrthoDB" id="7867642at2"/>
<dbReference type="STRING" id="1105367.CG50_08665"/>
<dbReference type="RefSeq" id="WP_036634755.1">
    <property type="nucleotide sequence ID" value="NZ_JFZB01000003.1"/>
</dbReference>
<keyword evidence="3" id="KW-1185">Reference proteome</keyword>
<dbReference type="EMBL" id="JFZB01000003">
    <property type="protein sequence ID" value="KFI29697.1"/>
    <property type="molecule type" value="Genomic_DNA"/>
</dbReference>
<evidence type="ECO:0000313" key="2">
    <source>
        <dbReference type="EMBL" id="KFI29697.1"/>
    </source>
</evidence>
<keyword evidence="1" id="KW-0732">Signal</keyword>
<dbReference type="eggNOG" id="ENOG5032SYC">
    <property type="taxonomic scope" value="Bacteria"/>
</dbReference>
<evidence type="ECO:0000313" key="3">
    <source>
        <dbReference type="Proteomes" id="UP000028824"/>
    </source>
</evidence>
<name>A0A086Y5Z7_9RHOB</name>
<reference evidence="2 3" key="1">
    <citation type="submission" date="2014-03" db="EMBL/GenBank/DDBJ databases">
        <title>Genome of Paenirhodobacter enshiensis DW2-9.</title>
        <authorList>
            <person name="Wang D."/>
            <person name="Wang G."/>
        </authorList>
    </citation>
    <scope>NUCLEOTIDE SEQUENCE [LARGE SCALE GENOMIC DNA]</scope>
    <source>
        <strain evidence="2 3">DW2-9</strain>
    </source>
</reference>
<comment type="caution">
    <text evidence="2">The sequence shown here is derived from an EMBL/GenBank/DDBJ whole genome shotgun (WGS) entry which is preliminary data.</text>
</comment>
<protein>
    <submittedName>
        <fullName evidence="2">Succinate dehydrogenase</fullName>
    </submittedName>
</protein>
<dbReference type="Proteomes" id="UP000028824">
    <property type="component" value="Unassembled WGS sequence"/>
</dbReference>
<accession>A0A086Y5Z7</accession>
<sequence length="103" mass="10415">MRAALALVLGLSLAACSAGETSVRDQAKGVVNTVVAKKLPGVNAAPVTDCVIDNASMGEVLTIAKGAKLGITDETVKTVMTVFQRPATTQCIANNGLKLFGGA</sequence>